<keyword evidence="11" id="KW-0460">Magnesium</keyword>
<keyword evidence="8" id="KW-0547">Nucleotide-binding</keyword>
<keyword evidence="12" id="KW-0653">Protein transport</keyword>
<evidence type="ECO:0000256" key="8">
    <source>
        <dbReference type="ARBA" id="ARBA00022741"/>
    </source>
</evidence>
<protein>
    <recommendedName>
        <fullName evidence="17">AIG1-type G domain-containing protein</fullName>
    </recommendedName>
</protein>
<proteinExistence type="predicted"/>
<keyword evidence="10" id="KW-1002">Plastid outer membrane</keyword>
<evidence type="ECO:0000313" key="18">
    <source>
        <dbReference type="EMBL" id="GAB1222086.1"/>
    </source>
</evidence>
<evidence type="ECO:0000256" key="9">
    <source>
        <dbReference type="ARBA" id="ARBA00022801"/>
    </source>
</evidence>
<keyword evidence="7" id="KW-0479">Metal-binding</keyword>
<keyword evidence="19" id="KW-1185">Reference proteome</keyword>
<evidence type="ECO:0000256" key="14">
    <source>
        <dbReference type="ARBA" id="ARBA00023134"/>
    </source>
</evidence>
<dbReference type="SUPFAM" id="SSF52540">
    <property type="entry name" value="P-loop containing nucleoside triphosphate hydrolases"/>
    <property type="match status" value="1"/>
</dbReference>
<gene>
    <name evidence="18" type="ORF">ENUP19_0093G0005</name>
</gene>
<evidence type="ECO:0000256" key="5">
    <source>
        <dbReference type="ARBA" id="ARBA00022640"/>
    </source>
</evidence>
<comment type="subcellular location">
    <subcellularLocation>
        <location evidence="2">Membrane</location>
        <topology evidence="2">Single-pass membrane protein</topology>
    </subcellularLocation>
    <subcellularLocation>
        <location evidence="16">Plastid</location>
        <location evidence="16">Chloroplast outer membrane</location>
    </subcellularLocation>
</comment>
<keyword evidence="6" id="KW-0812">Transmembrane</keyword>
<dbReference type="InterPro" id="IPR006703">
    <property type="entry name" value="G_AIG1"/>
</dbReference>
<keyword evidence="15" id="KW-0472">Membrane</keyword>
<keyword evidence="13" id="KW-1133">Transmembrane helix</keyword>
<evidence type="ECO:0000256" key="13">
    <source>
        <dbReference type="ARBA" id="ARBA00022989"/>
    </source>
</evidence>
<evidence type="ECO:0000256" key="4">
    <source>
        <dbReference type="ARBA" id="ARBA00022528"/>
    </source>
</evidence>
<evidence type="ECO:0000256" key="2">
    <source>
        <dbReference type="ARBA" id="ARBA00004167"/>
    </source>
</evidence>
<evidence type="ECO:0000259" key="17">
    <source>
        <dbReference type="PROSITE" id="PS51720"/>
    </source>
</evidence>
<comment type="cofactor">
    <cofactor evidence="1">
        <name>Mg(2+)</name>
        <dbReference type="ChEBI" id="CHEBI:18420"/>
    </cofactor>
</comment>
<evidence type="ECO:0000313" key="19">
    <source>
        <dbReference type="Proteomes" id="UP001628156"/>
    </source>
</evidence>
<dbReference type="InterPro" id="IPR027417">
    <property type="entry name" value="P-loop_NTPase"/>
</dbReference>
<evidence type="ECO:0000256" key="1">
    <source>
        <dbReference type="ARBA" id="ARBA00001946"/>
    </source>
</evidence>
<name>A0ABQ0DGV1_9EUKA</name>
<keyword evidence="9" id="KW-0378">Hydrolase</keyword>
<reference evidence="18 19" key="1">
    <citation type="journal article" date="2019" name="PLoS Negl. Trop. Dis.">
        <title>Whole genome sequencing of Entamoeba nuttalli reveals mammalian host-related molecular signatures and a novel octapeptide-repeat surface protein.</title>
        <authorList>
            <person name="Tanaka M."/>
            <person name="Makiuchi T."/>
            <person name="Komiyama T."/>
            <person name="Shiina T."/>
            <person name="Osaki K."/>
            <person name="Tachibana H."/>
        </authorList>
    </citation>
    <scope>NUCLEOTIDE SEQUENCE [LARGE SCALE GENOMIC DNA]</scope>
    <source>
        <strain evidence="18 19">P19-061405</strain>
    </source>
</reference>
<comment type="caution">
    <text evidence="18">The sequence shown here is derived from an EMBL/GenBank/DDBJ whole genome shotgun (WGS) entry which is preliminary data.</text>
</comment>
<keyword evidence="3" id="KW-0813">Transport</keyword>
<dbReference type="PANTHER" id="PTHR10903:SF135">
    <property type="entry name" value="TRANSLOCASE OF CHLOROPLAST 120, CHLOROPLASTIC-RELATED"/>
    <property type="match status" value="1"/>
</dbReference>
<evidence type="ECO:0000256" key="10">
    <source>
        <dbReference type="ARBA" id="ARBA00022805"/>
    </source>
</evidence>
<keyword evidence="4" id="KW-0150">Chloroplast</keyword>
<keyword evidence="5" id="KW-0934">Plastid</keyword>
<sequence>MSVQKQKQTKLLLIGETGNGKSSAGNFILKKNVFRVSGSPDSETNKPLKCFGEGDRSDVVVIDTPGLNDTNKFDNEHIQNIVDCVRAEGLQGIILTMNYNVDKFTDNIKQVIETISDVFKIKDIWKRVCIVWTKCFNHFSKDEIKKKKIEKEKFKEKLTEFINQINKTNEYLDIPMYFVDSQPDERCDNSRSEYEIERLIEWGRGLELIDEEEIKKIISEYKEIRYEEKYEKGKILKDGIFRITYEKIIYRRSNKIKYNGKEIKGEWKWIGTRIKTKDKTLFESIEWGIIKVIKAITLDGVASVDTVVLHPEPGPGIFNSLLKFLGWY</sequence>
<dbReference type="PANTHER" id="PTHR10903">
    <property type="entry name" value="GTPASE, IMAP FAMILY MEMBER-RELATED"/>
    <property type="match status" value="1"/>
</dbReference>
<dbReference type="Pfam" id="PF04548">
    <property type="entry name" value="AIG1"/>
    <property type="match status" value="1"/>
</dbReference>
<dbReference type="EMBL" id="BAAFRS010000093">
    <property type="protein sequence ID" value="GAB1222086.1"/>
    <property type="molecule type" value="Genomic_DNA"/>
</dbReference>
<dbReference type="PROSITE" id="PS51720">
    <property type="entry name" value="G_AIG1"/>
    <property type="match status" value="1"/>
</dbReference>
<keyword evidence="14" id="KW-0342">GTP-binding</keyword>
<dbReference type="InterPro" id="IPR045058">
    <property type="entry name" value="GIMA/IAN/Toc"/>
</dbReference>
<organism evidence="18 19">
    <name type="scientific">Entamoeba nuttalli</name>
    <dbReference type="NCBI Taxonomy" id="412467"/>
    <lineage>
        <taxon>Eukaryota</taxon>
        <taxon>Amoebozoa</taxon>
        <taxon>Evosea</taxon>
        <taxon>Archamoebae</taxon>
        <taxon>Mastigamoebida</taxon>
        <taxon>Entamoebidae</taxon>
        <taxon>Entamoeba</taxon>
    </lineage>
</organism>
<evidence type="ECO:0000256" key="12">
    <source>
        <dbReference type="ARBA" id="ARBA00022927"/>
    </source>
</evidence>
<feature type="domain" description="AIG1-type G" evidence="17">
    <location>
        <begin position="6"/>
        <end position="230"/>
    </location>
</feature>
<evidence type="ECO:0000256" key="15">
    <source>
        <dbReference type="ARBA" id="ARBA00023136"/>
    </source>
</evidence>
<evidence type="ECO:0000256" key="6">
    <source>
        <dbReference type="ARBA" id="ARBA00022692"/>
    </source>
</evidence>
<dbReference type="Proteomes" id="UP001628156">
    <property type="component" value="Unassembled WGS sequence"/>
</dbReference>
<evidence type="ECO:0000256" key="11">
    <source>
        <dbReference type="ARBA" id="ARBA00022842"/>
    </source>
</evidence>
<accession>A0ABQ0DGV1</accession>
<evidence type="ECO:0000256" key="7">
    <source>
        <dbReference type="ARBA" id="ARBA00022723"/>
    </source>
</evidence>
<evidence type="ECO:0000256" key="3">
    <source>
        <dbReference type="ARBA" id="ARBA00022448"/>
    </source>
</evidence>
<evidence type="ECO:0000256" key="16">
    <source>
        <dbReference type="ARBA" id="ARBA00024013"/>
    </source>
</evidence>
<dbReference type="Gene3D" id="3.40.50.300">
    <property type="entry name" value="P-loop containing nucleotide triphosphate hydrolases"/>
    <property type="match status" value="1"/>
</dbReference>